<evidence type="ECO:0000256" key="1">
    <source>
        <dbReference type="SAM" id="Phobius"/>
    </source>
</evidence>
<dbReference type="Pfam" id="PF00754">
    <property type="entry name" value="F5_F8_type_C"/>
    <property type="match status" value="2"/>
</dbReference>
<gene>
    <name evidence="3" type="ORF">NNL39_05800</name>
</gene>
<dbReference type="InterPro" id="IPR012334">
    <property type="entry name" value="Pectin_lyas_fold"/>
</dbReference>
<evidence type="ECO:0000313" key="3">
    <source>
        <dbReference type="EMBL" id="UTT63612.1"/>
    </source>
</evidence>
<dbReference type="RefSeq" id="WP_255160744.1">
    <property type="nucleotide sequence ID" value="NZ_CP101497.1"/>
</dbReference>
<evidence type="ECO:0000259" key="2">
    <source>
        <dbReference type="PROSITE" id="PS50022"/>
    </source>
</evidence>
<proteinExistence type="predicted"/>
<dbReference type="SUPFAM" id="SSF51126">
    <property type="entry name" value="Pectin lyase-like"/>
    <property type="match status" value="2"/>
</dbReference>
<feature type="domain" description="F5/8 type C" evidence="2">
    <location>
        <begin position="785"/>
        <end position="950"/>
    </location>
</feature>
<dbReference type="InterPro" id="IPR008979">
    <property type="entry name" value="Galactose-bd-like_sf"/>
</dbReference>
<name>A0ABY5FZ63_9MICO</name>
<keyword evidence="1" id="KW-0812">Transmembrane</keyword>
<dbReference type="InterPro" id="IPR051941">
    <property type="entry name" value="BG_Antigen-Binding_Lectin"/>
</dbReference>
<dbReference type="InterPro" id="IPR000421">
    <property type="entry name" value="FA58C"/>
</dbReference>
<dbReference type="SUPFAM" id="SSF49785">
    <property type="entry name" value="Galactose-binding domain-like"/>
    <property type="match status" value="2"/>
</dbReference>
<keyword evidence="1" id="KW-1133">Transmembrane helix</keyword>
<protein>
    <submittedName>
        <fullName evidence="3">Discoidin domain-containing protein</fullName>
    </submittedName>
</protein>
<dbReference type="EMBL" id="CP101497">
    <property type="protein sequence ID" value="UTT63612.1"/>
    <property type="molecule type" value="Genomic_DNA"/>
</dbReference>
<organism evidence="3 4">
    <name type="scientific">Microcella humidisoli</name>
    <dbReference type="NCBI Taxonomy" id="2963406"/>
    <lineage>
        <taxon>Bacteria</taxon>
        <taxon>Bacillati</taxon>
        <taxon>Actinomycetota</taxon>
        <taxon>Actinomycetes</taxon>
        <taxon>Micrococcales</taxon>
        <taxon>Microbacteriaceae</taxon>
        <taxon>Microcella</taxon>
    </lineage>
</organism>
<reference evidence="3" key="1">
    <citation type="submission" date="2022-07" db="EMBL/GenBank/DDBJ databases">
        <title>Taxonomic analysis of Microcella humidisoli nov. sp., isolated from riverside soil.</title>
        <authorList>
            <person name="Molina K.M."/>
            <person name="Kim S.B."/>
        </authorList>
    </citation>
    <scope>NUCLEOTIDE SEQUENCE</scope>
    <source>
        <strain evidence="3">MMS21-STM10</strain>
    </source>
</reference>
<dbReference type="Proteomes" id="UP001060039">
    <property type="component" value="Chromosome"/>
</dbReference>
<dbReference type="Gene3D" id="2.160.20.10">
    <property type="entry name" value="Single-stranded right-handed beta-helix, Pectin lyase-like"/>
    <property type="match status" value="1"/>
</dbReference>
<dbReference type="PANTHER" id="PTHR45713">
    <property type="entry name" value="FTP DOMAIN-CONTAINING PROTEIN"/>
    <property type="match status" value="1"/>
</dbReference>
<dbReference type="Gene3D" id="2.60.120.260">
    <property type="entry name" value="Galactose-binding domain-like"/>
    <property type="match status" value="3"/>
</dbReference>
<dbReference type="PANTHER" id="PTHR45713:SF6">
    <property type="entry name" value="F5_8 TYPE C DOMAIN-CONTAINING PROTEIN"/>
    <property type="match status" value="1"/>
</dbReference>
<keyword evidence="1" id="KW-0472">Membrane</keyword>
<sequence>MKYGLPQMIAEIVTGHNLTSIRIDCLFNCRRFCILVTGHYSLSKMMGSVMRRTSKLVVFAGALALALMAGTSVTSASTNRTDEEGANFTGSWSVQSTSDPASDFYAPAPYGANSDDFRLSESSGSAVSFTFTGNSISVIGSYASNFGKADVSIDGGAATTIDLYIKPYEFEASDGTYYNYKHNRAIYVMDGLADGTHTITITVKGQKDPASSGFGVAIDSFIARDTNRAKNATVTASSSLEGSYWAKSNVVDGQTGSTTTSLGWTSDGNLTTNHTEWLQADLGETNFVDRVDLFPRSDVGSVGAYFPIDFTIALSNDGTTWTTVVSRAGYPTPSDTAQTFRFGAQTARYVKITGTNLRQNPDESNRYRMQFAEIVVAYDSYQHSSTLTAIPDTTYYVSTSGNDSNNGTSASTPWRTLQKVSQYAYSGGNSILLKRGDSWTGETLYLHGNGTAENAILVSAYGSGNKPVISANMGEAIASIKIVNNHGIRIAGLELTGGAFGIEVLNDATHGHDYLYLDDLYIHDVEGRSIGTDLVFPYPESYFGAAILISSLMTDENQDQTVFSNITLTNSVISQTDTGFINLVRDKPYDYTGLPTNAWNSDRDAYTNVNITNTQIYRSYRSGGIMMYATTGGVTDNVVIDETGYLKGMFWGVAAFQIANSENYTVQNSEFMRTYKSNQSPDGEGFDFEAGNRNVTLTNSYIHDNAGPSILLYGENGGWFLNNTGLIINNVFAYRNGTEGAGFDSKAIKNYPRNEGIIQNSVFIRKFAGQDVTSDPVAFESSNYIANPDLSQAFGPGRTKWALGASVIASSNVNDYGWTLANVVDGIWSSKAGAAGTVNGWSSNSNLGADHTEWIQIDLGQSRTISEVDLWASDRDTIYFPKDFDIQISVDGASWTTVASRTNYAQPTSTSPKQAFTFAAQSARYVKVTATSLRSNPLESNNYRMQFAEIDVLQLH</sequence>
<dbReference type="PROSITE" id="PS50022">
    <property type="entry name" value="FA58C_3"/>
    <property type="match status" value="2"/>
</dbReference>
<accession>A0ABY5FZ63</accession>
<evidence type="ECO:0000313" key="4">
    <source>
        <dbReference type="Proteomes" id="UP001060039"/>
    </source>
</evidence>
<keyword evidence="4" id="KW-1185">Reference proteome</keyword>
<dbReference type="InterPro" id="IPR011050">
    <property type="entry name" value="Pectin_lyase_fold/virulence"/>
</dbReference>
<feature type="transmembrane region" description="Helical" evidence="1">
    <location>
        <begin position="56"/>
        <end position="73"/>
    </location>
</feature>
<feature type="domain" description="F5/8 type C" evidence="2">
    <location>
        <begin position="217"/>
        <end position="374"/>
    </location>
</feature>